<evidence type="ECO:0000256" key="2">
    <source>
        <dbReference type="ARBA" id="ARBA00022630"/>
    </source>
</evidence>
<comment type="similarity">
    <text evidence="1">Belongs to the glutamate synthase family.</text>
</comment>
<feature type="domain" description="Glutamate synthase" evidence="4">
    <location>
        <begin position="225"/>
        <end position="399"/>
    </location>
</feature>
<dbReference type="InterPro" id="IPR013785">
    <property type="entry name" value="Aldolase_TIM"/>
</dbReference>
<dbReference type="GO" id="GO:0006537">
    <property type="term" value="P:glutamate biosynthetic process"/>
    <property type="evidence" value="ECO:0007669"/>
    <property type="project" value="InterPro"/>
</dbReference>
<accession>A0A830GU40</accession>
<reference evidence="5" key="1">
    <citation type="journal article" date="2014" name="Int. J. Syst. Evol. Microbiol.">
        <title>Complete genome sequence of Corynebacterium casei LMG S-19264T (=DSM 44701T), isolated from a smear-ripened cheese.</title>
        <authorList>
            <consortium name="US DOE Joint Genome Institute (JGI-PGF)"/>
            <person name="Walter F."/>
            <person name="Albersmeier A."/>
            <person name="Kalinowski J."/>
            <person name="Ruckert C."/>
        </authorList>
    </citation>
    <scope>NUCLEOTIDE SEQUENCE</scope>
    <source>
        <strain evidence="5">JCM 10088</strain>
    </source>
</reference>
<dbReference type="PANTHER" id="PTHR10578">
    <property type="entry name" value="S -2-HYDROXY-ACID OXIDASE-RELATED"/>
    <property type="match status" value="1"/>
</dbReference>
<dbReference type="SUPFAM" id="SSF51395">
    <property type="entry name" value="FMN-linked oxidoreductases"/>
    <property type="match status" value="1"/>
</dbReference>
<dbReference type="AlphaFoldDB" id="A0A830GU40"/>
<dbReference type="PANTHER" id="PTHR10578:SF107">
    <property type="entry name" value="2-HYDROXYACID OXIDASE 1"/>
    <property type="match status" value="1"/>
</dbReference>
<evidence type="ECO:0000313" key="5">
    <source>
        <dbReference type="EMBL" id="GGP20209.1"/>
    </source>
</evidence>
<dbReference type="Proteomes" id="UP000610960">
    <property type="component" value="Unassembled WGS sequence"/>
</dbReference>
<evidence type="ECO:0000313" key="6">
    <source>
        <dbReference type="Proteomes" id="UP000610960"/>
    </source>
</evidence>
<evidence type="ECO:0000256" key="1">
    <source>
        <dbReference type="ARBA" id="ARBA00009716"/>
    </source>
</evidence>
<comment type="caution">
    <text evidence="5">The sequence shown here is derived from an EMBL/GenBank/DDBJ whole genome shotgun (WGS) entry which is preliminary data.</text>
</comment>
<gene>
    <name evidence="5" type="ORF">GCM10007981_07360</name>
</gene>
<dbReference type="Pfam" id="PF01645">
    <property type="entry name" value="Glu_synthase"/>
    <property type="match status" value="1"/>
</dbReference>
<keyword evidence="3" id="KW-0288">FMN</keyword>
<keyword evidence="2" id="KW-0285">Flavoprotein</keyword>
<organism evidence="5 6">
    <name type="scientific">Thermocladium modestius</name>
    <dbReference type="NCBI Taxonomy" id="62609"/>
    <lineage>
        <taxon>Archaea</taxon>
        <taxon>Thermoproteota</taxon>
        <taxon>Thermoprotei</taxon>
        <taxon>Thermoproteales</taxon>
        <taxon>Thermoproteaceae</taxon>
        <taxon>Thermocladium</taxon>
    </lineage>
</organism>
<reference evidence="5" key="2">
    <citation type="submission" date="2020-09" db="EMBL/GenBank/DDBJ databases">
        <authorList>
            <person name="Sun Q."/>
            <person name="Ohkuma M."/>
        </authorList>
    </citation>
    <scope>NUCLEOTIDE SEQUENCE</scope>
    <source>
        <strain evidence="5">JCM 10088</strain>
    </source>
</reference>
<protein>
    <submittedName>
        <fullName evidence="5">Glutamate synthase</fullName>
    </submittedName>
</protein>
<proteinExistence type="inferred from homology"/>
<sequence length="459" mass="50272">MSSIAIKAAELVVKIKARLAAFRGLREFMDDYPFDEISMKALRGREGAYPFGEVGTYGAAVLGASVSRRSYPRFLSLDDLVLYPPAFTPRRLEKMAELLREPVFTDVNLETELGGFKSAAPFVVASMGSTDIASRYSIQIAKAAAAEGVPMGIGENVATVRGYGARRSKLHPSFKERVMAYLGNLDGRGGVFIQQNVEDSYDEHWNKVYSDKDLEPFIEEGRVGFEVKVGQGAKPGLGGVIRMRKEDAIKVRDKYHFLEDPLTAKGKYVERYSVPGTFTPDILRGTIRMMRNNYPRAKIWIKTGPYRDVAEIIRIASEEGADAVVIDGKEGGTGMAPSTAMKELGYPTVVGLKKIMDARLGGAGLGLLVAGRLFNGAHVVKSIALGASGIYVGRPLILAAMIRGEKGVRNYIEAVKVETQMLVSALGKYDVREVSREDVASLNQDLARMFGIPYVYSRE</sequence>
<dbReference type="InterPro" id="IPR002932">
    <property type="entry name" value="Glu_synthdom"/>
</dbReference>
<name>A0A830GU40_9CREN</name>
<dbReference type="GO" id="GO:0015930">
    <property type="term" value="F:glutamate synthase activity"/>
    <property type="evidence" value="ECO:0007669"/>
    <property type="project" value="InterPro"/>
</dbReference>
<keyword evidence="6" id="KW-1185">Reference proteome</keyword>
<evidence type="ECO:0000259" key="4">
    <source>
        <dbReference type="Pfam" id="PF01645"/>
    </source>
</evidence>
<evidence type="ECO:0000256" key="3">
    <source>
        <dbReference type="ARBA" id="ARBA00022643"/>
    </source>
</evidence>
<dbReference type="EMBL" id="BMNL01000002">
    <property type="protein sequence ID" value="GGP20209.1"/>
    <property type="molecule type" value="Genomic_DNA"/>
</dbReference>
<dbReference type="Gene3D" id="3.20.20.70">
    <property type="entry name" value="Aldolase class I"/>
    <property type="match status" value="2"/>
</dbReference>